<comment type="caution">
    <text evidence="2">The sequence shown here is derived from an EMBL/GenBank/DDBJ whole genome shotgun (WGS) entry which is preliminary data.</text>
</comment>
<evidence type="ECO:0000256" key="1">
    <source>
        <dbReference type="SAM" id="SignalP"/>
    </source>
</evidence>
<evidence type="ECO:0000313" key="3">
    <source>
        <dbReference type="Proteomes" id="UP000822688"/>
    </source>
</evidence>
<dbReference type="EMBL" id="CM026421">
    <property type="protein sequence ID" value="KAG0592192.1"/>
    <property type="molecule type" value="Genomic_DNA"/>
</dbReference>
<feature type="chain" id="PRO_5035922978" description="NADH dehydrogenase subunit 4L" evidence="1">
    <location>
        <begin position="18"/>
        <end position="49"/>
    </location>
</feature>
<keyword evidence="3" id="KW-1185">Reference proteome</keyword>
<dbReference type="Proteomes" id="UP000822688">
    <property type="component" value="Chromosome 1"/>
</dbReference>
<reference evidence="2" key="1">
    <citation type="submission" date="2020-06" db="EMBL/GenBank/DDBJ databases">
        <title>WGS assembly of Ceratodon purpureus strain R40.</title>
        <authorList>
            <person name="Carey S.B."/>
            <person name="Jenkins J."/>
            <person name="Shu S."/>
            <person name="Lovell J.T."/>
            <person name="Sreedasyam A."/>
            <person name="Maumus F."/>
            <person name="Tiley G.P."/>
            <person name="Fernandez-Pozo N."/>
            <person name="Barry K."/>
            <person name="Chen C."/>
            <person name="Wang M."/>
            <person name="Lipzen A."/>
            <person name="Daum C."/>
            <person name="Saski C.A."/>
            <person name="Payton A.C."/>
            <person name="Mcbreen J.C."/>
            <person name="Conrad R.E."/>
            <person name="Kollar L.M."/>
            <person name="Olsson S."/>
            <person name="Huttunen S."/>
            <person name="Landis J.B."/>
            <person name="Wickett N.J."/>
            <person name="Johnson M.G."/>
            <person name="Rensing S.A."/>
            <person name="Grimwood J."/>
            <person name="Schmutz J."/>
            <person name="Mcdaniel S.F."/>
        </authorList>
    </citation>
    <scope>NUCLEOTIDE SEQUENCE</scope>
    <source>
        <strain evidence="2">R40</strain>
    </source>
</reference>
<sequence length="49" mass="5545">MFCSCAMFICGCLHLCAYDLEYLGVHYIVMFLVDEECSGLILAEYLSPN</sequence>
<keyword evidence="1" id="KW-0732">Signal</keyword>
<name>A0A8T0JAR0_CERPU</name>
<dbReference type="AlphaFoldDB" id="A0A8T0JAR0"/>
<gene>
    <name evidence="2" type="ORF">KC19_1G232700</name>
</gene>
<organism evidence="2 3">
    <name type="scientific">Ceratodon purpureus</name>
    <name type="common">Fire moss</name>
    <name type="synonym">Dicranum purpureum</name>
    <dbReference type="NCBI Taxonomy" id="3225"/>
    <lineage>
        <taxon>Eukaryota</taxon>
        <taxon>Viridiplantae</taxon>
        <taxon>Streptophyta</taxon>
        <taxon>Embryophyta</taxon>
        <taxon>Bryophyta</taxon>
        <taxon>Bryophytina</taxon>
        <taxon>Bryopsida</taxon>
        <taxon>Dicranidae</taxon>
        <taxon>Pseudoditrichales</taxon>
        <taxon>Ditrichaceae</taxon>
        <taxon>Ceratodon</taxon>
    </lineage>
</organism>
<proteinExistence type="predicted"/>
<evidence type="ECO:0000313" key="2">
    <source>
        <dbReference type="EMBL" id="KAG0592192.1"/>
    </source>
</evidence>
<evidence type="ECO:0008006" key="4">
    <source>
        <dbReference type="Google" id="ProtNLM"/>
    </source>
</evidence>
<accession>A0A8T0JAR0</accession>
<feature type="signal peptide" evidence="1">
    <location>
        <begin position="1"/>
        <end position="17"/>
    </location>
</feature>
<protein>
    <recommendedName>
        <fullName evidence="4">NADH dehydrogenase subunit 4L</fullName>
    </recommendedName>
</protein>